<comment type="pathway">
    <text evidence="11">Cell wall biogenesis; peptidoglycan biosynthesis.</text>
</comment>
<dbReference type="GO" id="GO:0016763">
    <property type="term" value="F:pentosyltransferase activity"/>
    <property type="evidence" value="ECO:0007669"/>
    <property type="project" value="InterPro"/>
</dbReference>
<keyword evidence="6 11" id="KW-0133">Cell shape</keyword>
<dbReference type="Gene3D" id="1.10.3810.10">
    <property type="entry name" value="Biosynthetic peptidoglycan transglycosylase-like"/>
    <property type="match status" value="1"/>
</dbReference>
<dbReference type="Proteomes" id="UP000012019">
    <property type="component" value="Unassembled WGS sequence"/>
</dbReference>
<dbReference type="GO" id="GO:0005886">
    <property type="term" value="C:plasma membrane"/>
    <property type="evidence" value="ECO:0007669"/>
    <property type="project" value="UniProtKB-SubCell"/>
</dbReference>
<dbReference type="EMBL" id="APHR01000037">
    <property type="protein sequence ID" value="EMR12998.1"/>
    <property type="molecule type" value="Genomic_DNA"/>
</dbReference>
<dbReference type="EC" id="2.4.99.28" evidence="11"/>
<evidence type="ECO:0000256" key="5">
    <source>
        <dbReference type="ARBA" id="ARBA00022692"/>
    </source>
</evidence>
<keyword evidence="8 11" id="KW-1133">Transmembrane helix</keyword>
<evidence type="ECO:0000259" key="12">
    <source>
        <dbReference type="Pfam" id="PF00912"/>
    </source>
</evidence>
<comment type="similarity">
    <text evidence="11">Belongs to the glycosyltransferase 51 family.</text>
</comment>
<keyword evidence="1 11" id="KW-1003">Cell membrane</keyword>
<accession>M7NW47</accession>
<comment type="catalytic activity">
    <reaction evidence="11">
        <text>[GlcNAc-(1-&gt;4)-Mur2Ac(oyl-L-Ala-gamma-D-Glu-L-Lys-D-Ala-D-Ala)](n)-di-trans,octa-cis-undecaprenyl diphosphate + beta-D-GlcNAc-(1-&gt;4)-Mur2Ac(oyl-L-Ala-gamma-D-Glu-L-Lys-D-Ala-D-Ala)-di-trans,octa-cis-undecaprenyl diphosphate = [GlcNAc-(1-&gt;4)-Mur2Ac(oyl-L-Ala-gamma-D-Glu-L-Lys-D-Ala-D-Ala)](n+1)-di-trans,octa-cis-undecaprenyl diphosphate + di-trans,octa-cis-undecaprenyl diphosphate + H(+)</text>
        <dbReference type="Rhea" id="RHEA:23708"/>
        <dbReference type="Rhea" id="RHEA-COMP:9602"/>
        <dbReference type="Rhea" id="RHEA-COMP:9603"/>
        <dbReference type="ChEBI" id="CHEBI:15378"/>
        <dbReference type="ChEBI" id="CHEBI:58405"/>
        <dbReference type="ChEBI" id="CHEBI:60033"/>
        <dbReference type="ChEBI" id="CHEBI:78435"/>
        <dbReference type="EC" id="2.4.99.28"/>
    </reaction>
</comment>
<dbReference type="PANTHER" id="PTHR30400:SF0">
    <property type="entry name" value="BIOSYNTHETIC PEPTIDOGLYCAN TRANSGLYCOSYLASE"/>
    <property type="match status" value="1"/>
</dbReference>
<keyword evidence="2 11" id="KW-0997">Cell inner membrane</keyword>
<dbReference type="RefSeq" id="WP_009726510.1">
    <property type="nucleotide sequence ID" value="NZ_APHR01000037.1"/>
</dbReference>
<comment type="caution">
    <text evidence="13">The sequence shown here is derived from an EMBL/GenBank/DDBJ whole genome shotgun (WGS) entry which is preliminary data.</text>
</comment>
<dbReference type="InterPro" id="IPR023346">
    <property type="entry name" value="Lysozyme-like_dom_sf"/>
</dbReference>
<gene>
    <name evidence="11 13" type="primary">mtgA</name>
    <name evidence="13" type="ORF">MPL1_07608</name>
</gene>
<evidence type="ECO:0000313" key="14">
    <source>
        <dbReference type="Proteomes" id="UP000012019"/>
    </source>
</evidence>
<keyword evidence="14" id="KW-1185">Reference proteome</keyword>
<dbReference type="UniPathway" id="UPA00219"/>
<evidence type="ECO:0000256" key="1">
    <source>
        <dbReference type="ARBA" id="ARBA00022475"/>
    </source>
</evidence>
<dbReference type="SUPFAM" id="SSF53955">
    <property type="entry name" value="Lysozyme-like"/>
    <property type="match status" value="1"/>
</dbReference>
<evidence type="ECO:0000256" key="10">
    <source>
        <dbReference type="ARBA" id="ARBA00023316"/>
    </source>
</evidence>
<keyword evidence="7 11" id="KW-0573">Peptidoglycan synthesis</keyword>
<feature type="transmembrane region" description="Helical" evidence="11">
    <location>
        <begin position="7"/>
        <end position="28"/>
    </location>
</feature>
<reference evidence="13 14" key="1">
    <citation type="journal article" date="2013" name="Genome Announc.">
        <title>Draft Genome Sequence of Methylophaga lonarensis MPLT, a Haloalkaliphilic (Non-Methane-Utilizing) Methylotroph.</title>
        <authorList>
            <person name="Shetty S.A."/>
            <person name="Marathe N.P."/>
            <person name="Munot H."/>
            <person name="Antony C.P."/>
            <person name="Dhotre D.P."/>
            <person name="Murrell J.C."/>
            <person name="Shouche Y.S."/>
        </authorList>
    </citation>
    <scope>NUCLEOTIDE SEQUENCE [LARGE SCALE GENOMIC DNA]</scope>
    <source>
        <strain evidence="13 14">MPL</strain>
    </source>
</reference>
<comment type="subcellular location">
    <subcellularLocation>
        <location evidence="11">Cell inner membrane</location>
        <topology evidence="11">Single-pass membrane protein</topology>
    </subcellularLocation>
</comment>
<evidence type="ECO:0000256" key="11">
    <source>
        <dbReference type="HAMAP-Rule" id="MF_00766"/>
    </source>
</evidence>
<dbReference type="Pfam" id="PF00912">
    <property type="entry name" value="Transgly"/>
    <property type="match status" value="1"/>
</dbReference>
<dbReference type="AlphaFoldDB" id="M7NW47"/>
<dbReference type="GO" id="GO:0009252">
    <property type="term" value="P:peptidoglycan biosynthetic process"/>
    <property type="evidence" value="ECO:0007669"/>
    <property type="project" value="UniProtKB-UniRule"/>
</dbReference>
<dbReference type="InterPro" id="IPR036950">
    <property type="entry name" value="PBP_transglycosylase"/>
</dbReference>
<evidence type="ECO:0000256" key="3">
    <source>
        <dbReference type="ARBA" id="ARBA00022676"/>
    </source>
</evidence>
<evidence type="ECO:0000256" key="7">
    <source>
        <dbReference type="ARBA" id="ARBA00022984"/>
    </source>
</evidence>
<dbReference type="PANTHER" id="PTHR30400">
    <property type="entry name" value="MONOFUNCTIONAL BIOSYNTHETIC PEPTIDOGLYCAN TRANSGLYCOSYLASE"/>
    <property type="match status" value="1"/>
</dbReference>
<dbReference type="GO" id="GO:0008360">
    <property type="term" value="P:regulation of cell shape"/>
    <property type="evidence" value="ECO:0007669"/>
    <property type="project" value="UniProtKB-KW"/>
</dbReference>
<keyword evidence="4 11" id="KW-0808">Transferase</keyword>
<dbReference type="InterPro" id="IPR011812">
    <property type="entry name" value="Pep_trsgly"/>
</dbReference>
<dbReference type="InterPro" id="IPR001264">
    <property type="entry name" value="Glyco_trans_51"/>
</dbReference>
<evidence type="ECO:0000256" key="6">
    <source>
        <dbReference type="ARBA" id="ARBA00022960"/>
    </source>
</evidence>
<evidence type="ECO:0000256" key="4">
    <source>
        <dbReference type="ARBA" id="ARBA00022679"/>
    </source>
</evidence>
<dbReference type="eggNOG" id="COG0744">
    <property type="taxonomic scope" value="Bacteria"/>
</dbReference>
<keyword evidence="10 11" id="KW-0961">Cell wall biogenesis/degradation</keyword>
<dbReference type="GO" id="GO:0008955">
    <property type="term" value="F:peptidoglycan glycosyltransferase activity"/>
    <property type="evidence" value="ECO:0007669"/>
    <property type="project" value="UniProtKB-UniRule"/>
</dbReference>
<dbReference type="STRING" id="1286106.MPL1_07608"/>
<feature type="domain" description="Glycosyl transferase family 51" evidence="12">
    <location>
        <begin position="52"/>
        <end position="214"/>
    </location>
</feature>
<comment type="function">
    <text evidence="11">Peptidoglycan polymerase that catalyzes glycan chain elongation from lipid-linked precursors.</text>
</comment>
<dbReference type="GO" id="GO:0071555">
    <property type="term" value="P:cell wall organization"/>
    <property type="evidence" value="ECO:0007669"/>
    <property type="project" value="UniProtKB-KW"/>
</dbReference>
<sequence>MRLLLRIAAWLILFWLILSVLVVLPFRWVNPPLTMVMFDRWLTTDNPEFRLYQNWLSWEDIPKHAALAVVASEDQRFPLHRGFDVDAIQQALRERERRGQLRGASTISQQVARNMYLWTGRSWFRKALEAWFTVLIEFFWGKQRILEVYLNIAEWGEGIFGLDAASQYHFGRPASQLTRMQAALLASSLPSPLGYNPSSPGPRLQRRAEWNLEQQRRLGGEQWLRPLSEPK</sequence>
<keyword evidence="3 11" id="KW-0328">Glycosyltransferase</keyword>
<dbReference type="HAMAP" id="MF_00766">
    <property type="entry name" value="PGT_MtgA"/>
    <property type="match status" value="1"/>
</dbReference>
<organism evidence="13 14">
    <name type="scientific">Methylophaga lonarensis MPL</name>
    <dbReference type="NCBI Taxonomy" id="1286106"/>
    <lineage>
        <taxon>Bacteria</taxon>
        <taxon>Pseudomonadati</taxon>
        <taxon>Pseudomonadota</taxon>
        <taxon>Gammaproteobacteria</taxon>
        <taxon>Thiotrichales</taxon>
        <taxon>Piscirickettsiaceae</taxon>
        <taxon>Methylophaga</taxon>
    </lineage>
</organism>
<keyword evidence="9 11" id="KW-0472">Membrane</keyword>
<evidence type="ECO:0000313" key="13">
    <source>
        <dbReference type="EMBL" id="EMR12998.1"/>
    </source>
</evidence>
<evidence type="ECO:0000256" key="2">
    <source>
        <dbReference type="ARBA" id="ARBA00022519"/>
    </source>
</evidence>
<dbReference type="GO" id="GO:0009274">
    <property type="term" value="C:peptidoglycan-based cell wall"/>
    <property type="evidence" value="ECO:0007669"/>
    <property type="project" value="InterPro"/>
</dbReference>
<name>M7NW47_9GAMM</name>
<dbReference type="PATRIC" id="fig|1286106.3.peg.1527"/>
<keyword evidence="5 11" id="KW-0812">Transmembrane</keyword>
<protein>
    <recommendedName>
        <fullName evidence="11">Biosynthetic peptidoglycan transglycosylase</fullName>
        <ecNumber evidence="11">2.4.99.28</ecNumber>
    </recommendedName>
    <alternativeName>
        <fullName evidence="11">Glycan polymerase</fullName>
    </alternativeName>
    <alternativeName>
        <fullName evidence="11">Peptidoglycan glycosyltransferase MtgA</fullName>
        <shortName evidence="11">PGT</shortName>
    </alternativeName>
</protein>
<evidence type="ECO:0000256" key="9">
    <source>
        <dbReference type="ARBA" id="ARBA00023136"/>
    </source>
</evidence>
<dbReference type="NCBIfam" id="TIGR02070">
    <property type="entry name" value="mono_pep_trsgly"/>
    <property type="match status" value="1"/>
</dbReference>
<proteinExistence type="inferred from homology"/>
<evidence type="ECO:0000256" key="8">
    <source>
        <dbReference type="ARBA" id="ARBA00022989"/>
    </source>
</evidence>